<dbReference type="RefSeq" id="WP_013808563.1">
    <property type="nucleotide sequence ID" value="NC_015564.1"/>
</dbReference>
<dbReference type="eggNOG" id="COG5662">
    <property type="taxonomic scope" value="Bacteria"/>
</dbReference>
<organism evidence="2 3">
    <name type="scientific">Hoyosella subflava (strain DSM 45089 / JCM 17490 / NBRC 109087 / DQS3-9A1)</name>
    <name type="common">Amycolicicoccus subflavus</name>
    <dbReference type="NCBI Taxonomy" id="443218"/>
    <lineage>
        <taxon>Bacteria</taxon>
        <taxon>Bacillati</taxon>
        <taxon>Actinomycetota</taxon>
        <taxon>Actinomycetes</taxon>
        <taxon>Mycobacteriales</taxon>
        <taxon>Hoyosellaceae</taxon>
        <taxon>Hoyosella</taxon>
    </lineage>
</organism>
<evidence type="ECO:0000259" key="1">
    <source>
        <dbReference type="Pfam" id="PF13490"/>
    </source>
</evidence>
<evidence type="ECO:0000313" key="3">
    <source>
        <dbReference type="Proteomes" id="UP000009235"/>
    </source>
</evidence>
<dbReference type="Pfam" id="PF13490">
    <property type="entry name" value="zf-HC2"/>
    <property type="match status" value="1"/>
</dbReference>
<protein>
    <submittedName>
        <fullName evidence="2">Putative anti-sigma factor</fullName>
    </submittedName>
</protein>
<dbReference type="EMBL" id="CP002786">
    <property type="protein sequence ID" value="AEF42214.1"/>
    <property type="molecule type" value="Genomic_DNA"/>
</dbReference>
<dbReference type="InterPro" id="IPR024020">
    <property type="entry name" value="Anit_sigma_mycothiol_RsrA"/>
</dbReference>
<accession>F6EFV0</accession>
<dbReference type="AlphaFoldDB" id="F6EFV0"/>
<dbReference type="KEGG" id="asd:AS9A_3776"/>
<name>F6EFV0_HOYSD</name>
<dbReference type="HOGENOM" id="CLU_155928_0_1_11"/>
<reference evidence="2 3" key="1">
    <citation type="journal article" date="2011" name="J. Bacteriol.">
        <title>Complete genome sequence of Amycolicicoccus subflavus DQS3-9A1T, an actinomycete isolated from crude oil-polluted soil.</title>
        <authorList>
            <person name="Cai M."/>
            <person name="Chen W.M."/>
            <person name="Nie Y."/>
            <person name="Chi C.Q."/>
            <person name="Wang Y.N."/>
            <person name="Tang Y.Q."/>
            <person name="Li G.Y."/>
            <person name="Wu X.L."/>
        </authorList>
    </citation>
    <scope>NUCLEOTIDE SEQUENCE [LARGE SCALE GENOMIC DNA]</scope>
    <source>
        <strain evidence="3">DSM 45089 / DQS3-9A1</strain>
    </source>
</reference>
<evidence type="ECO:0000313" key="2">
    <source>
        <dbReference type="EMBL" id="AEF42214.1"/>
    </source>
</evidence>
<dbReference type="NCBIfam" id="TIGR03988">
    <property type="entry name" value="antisig_RsrA"/>
    <property type="match status" value="1"/>
</dbReference>
<dbReference type="STRING" id="443218.AS9A_3776"/>
<proteinExistence type="predicted"/>
<dbReference type="Proteomes" id="UP000009235">
    <property type="component" value="Chromosome"/>
</dbReference>
<dbReference type="InterPro" id="IPR027383">
    <property type="entry name" value="Znf_put"/>
</dbReference>
<feature type="domain" description="Putative zinc-finger" evidence="1">
    <location>
        <begin position="22"/>
        <end position="55"/>
    </location>
</feature>
<sequence>MMTPPDNYGEEGFLEADSHVDCTAVMADVYLLLDHECDEVIRERLQAHLDECGPCLEAYGVEEKIKRLLSRKCGGERAPEYLRDRLTIEIRRQVTIHRIVTDE</sequence>
<gene>
    <name evidence="2" type="ordered locus">AS9A_3776</name>
</gene>
<keyword evidence="3" id="KW-1185">Reference proteome</keyword>